<sequence length="359" mass="40477">MKILLLVVAFANALTLCSSFKFNKPRILLPIFNDIRVNFTLQVLEKGCFNFRVSSGQDLIQLNRIENNENEECVNKVIVTAITKEKIRSTGVVLAEHIQTAEILRCDVILDVIDTFNVHTTTRELFLEEAPETFELKAQDANGNDFTTLEGIEFSWKLGSQTKDTKSSSEKNNNFQVLRFVTFSESKFHQVPKEVEKFETTGRKGHIILLEGINSGSGKVIVKLPFEEYREIPQVEVDITVLANLLIDPVDVNCLVGDTVNFQVLQLKQGKLEKIILGPQYYLEIENKSCASIVEGKALCLELGSSLVTLHDQNLVESSSRGPKARITVSLADRIAINLLPFYNWMTIVNEKHEIVFDL</sequence>
<dbReference type="Pfam" id="PF22967">
    <property type="entry name" value="Ig_NUP210_1st"/>
    <property type="match status" value="1"/>
</dbReference>
<feature type="domain" description="NUP210 Ig-like" evidence="2">
    <location>
        <begin position="243"/>
        <end position="329"/>
    </location>
</feature>
<feature type="chain" id="PRO_5009619071" evidence="1">
    <location>
        <begin position="20"/>
        <end position="359"/>
    </location>
</feature>
<dbReference type="OrthoDB" id="361283at2759"/>
<dbReference type="InterPro" id="IPR055097">
    <property type="entry name" value="Ig_NUP210_2nd"/>
</dbReference>
<protein>
    <submittedName>
        <fullName evidence="5">CLUMA_CG006282, isoform A</fullName>
    </submittedName>
</protein>
<dbReference type="Proteomes" id="UP000183832">
    <property type="component" value="Unassembled WGS sequence"/>
</dbReference>
<evidence type="ECO:0000259" key="3">
    <source>
        <dbReference type="Pfam" id="PF22967"/>
    </source>
</evidence>
<dbReference type="PANTHER" id="PTHR23019">
    <property type="entry name" value="NUCLEAR PORE MEMBRANE GLYCOPROTEIN GP210-RELATED"/>
    <property type="match status" value="1"/>
</dbReference>
<feature type="domain" description="NUP210 Ig-like" evidence="3">
    <location>
        <begin position="20"/>
        <end position="111"/>
    </location>
</feature>
<organism evidence="5 6">
    <name type="scientific">Clunio marinus</name>
    <dbReference type="NCBI Taxonomy" id="568069"/>
    <lineage>
        <taxon>Eukaryota</taxon>
        <taxon>Metazoa</taxon>
        <taxon>Ecdysozoa</taxon>
        <taxon>Arthropoda</taxon>
        <taxon>Hexapoda</taxon>
        <taxon>Insecta</taxon>
        <taxon>Pterygota</taxon>
        <taxon>Neoptera</taxon>
        <taxon>Endopterygota</taxon>
        <taxon>Diptera</taxon>
        <taxon>Nematocera</taxon>
        <taxon>Chironomoidea</taxon>
        <taxon>Chironomidae</taxon>
        <taxon>Clunio</taxon>
    </lineage>
</organism>
<accession>A0A1J1HY05</accession>
<dbReference type="PANTHER" id="PTHR23019:SF0">
    <property type="entry name" value="NUCLEAR PORE MEMBRANE GLYCOPROTEIN 210"/>
    <property type="match status" value="1"/>
</dbReference>
<evidence type="ECO:0000313" key="5">
    <source>
        <dbReference type="EMBL" id="CRK92901.1"/>
    </source>
</evidence>
<dbReference type="Pfam" id="PF22969">
    <property type="entry name" value="Ig_NUP210_2nd"/>
    <property type="match status" value="1"/>
</dbReference>
<dbReference type="AlphaFoldDB" id="A0A1J1HY05"/>
<dbReference type="Pfam" id="PF22963">
    <property type="entry name" value="Ig_NUP210_3rd"/>
    <property type="match status" value="1"/>
</dbReference>
<keyword evidence="1" id="KW-0732">Signal</keyword>
<dbReference type="GO" id="GO:0005643">
    <property type="term" value="C:nuclear pore"/>
    <property type="evidence" value="ECO:0007669"/>
    <property type="project" value="TreeGrafter"/>
</dbReference>
<dbReference type="InterPro" id="IPR055098">
    <property type="entry name" value="Ig_NUP210_3rd"/>
</dbReference>
<evidence type="ECO:0000259" key="4">
    <source>
        <dbReference type="Pfam" id="PF22969"/>
    </source>
</evidence>
<feature type="signal peptide" evidence="1">
    <location>
        <begin position="1"/>
        <end position="19"/>
    </location>
</feature>
<dbReference type="InterPro" id="IPR045197">
    <property type="entry name" value="NUP210-like"/>
</dbReference>
<evidence type="ECO:0000256" key="1">
    <source>
        <dbReference type="SAM" id="SignalP"/>
    </source>
</evidence>
<reference evidence="5 6" key="1">
    <citation type="submission" date="2015-04" db="EMBL/GenBank/DDBJ databases">
        <authorList>
            <person name="Syromyatnikov M.Y."/>
            <person name="Popov V.N."/>
        </authorList>
    </citation>
    <scope>NUCLEOTIDE SEQUENCE [LARGE SCALE GENOMIC DNA]</scope>
</reference>
<feature type="domain" description="NUP210 Ig-like" evidence="4">
    <location>
        <begin position="120"/>
        <end position="234"/>
    </location>
</feature>
<name>A0A1J1HY05_9DIPT</name>
<evidence type="ECO:0000259" key="2">
    <source>
        <dbReference type="Pfam" id="PF22963"/>
    </source>
</evidence>
<gene>
    <name evidence="5" type="ORF">CLUMA_CG006282</name>
</gene>
<evidence type="ECO:0000313" key="6">
    <source>
        <dbReference type="Proteomes" id="UP000183832"/>
    </source>
</evidence>
<dbReference type="STRING" id="568069.A0A1J1HY05"/>
<proteinExistence type="predicted"/>
<keyword evidence="6" id="KW-1185">Reference proteome</keyword>
<dbReference type="InterPro" id="IPR055096">
    <property type="entry name" value="Ig_NUP210_1st"/>
</dbReference>
<dbReference type="EMBL" id="CVRI01000035">
    <property type="protein sequence ID" value="CRK92901.1"/>
    <property type="molecule type" value="Genomic_DNA"/>
</dbReference>